<keyword evidence="3" id="KW-0479">Metal-binding</keyword>
<name>A0A8K0SIK5_9HYPO</name>
<gene>
    <name evidence="3" type="ORF">B0I35DRAFT_454596</name>
</gene>
<accession>A0A8K0SIK5</accession>
<feature type="domain" description="C2H2-type" evidence="2">
    <location>
        <begin position="23"/>
        <end position="45"/>
    </location>
</feature>
<feature type="compositionally biased region" description="Basic and acidic residues" evidence="1">
    <location>
        <begin position="251"/>
        <end position="264"/>
    </location>
</feature>
<keyword evidence="3" id="KW-0862">Zinc</keyword>
<protein>
    <submittedName>
        <fullName evidence="3">C2H2 type zinc-finger-domain-containing protein</fullName>
    </submittedName>
</protein>
<dbReference type="PANTHER" id="PTHR13182:SF8">
    <property type="entry name" value="CYTOPLASMIC 60S SUBUNIT BIOGENESIS FACTOR ZNF622"/>
    <property type="match status" value="1"/>
</dbReference>
<dbReference type="InterPro" id="IPR041661">
    <property type="entry name" value="ZN622/Rei1/Reh1_Znf-C2H2"/>
</dbReference>
<dbReference type="Proteomes" id="UP000813444">
    <property type="component" value="Unassembled WGS sequence"/>
</dbReference>
<dbReference type="InterPro" id="IPR040025">
    <property type="entry name" value="Znf622/Rei1/Reh1"/>
</dbReference>
<proteinExistence type="predicted"/>
<evidence type="ECO:0000313" key="3">
    <source>
        <dbReference type="EMBL" id="KAH7304745.1"/>
    </source>
</evidence>
<dbReference type="GO" id="GO:0042273">
    <property type="term" value="P:ribosomal large subunit biogenesis"/>
    <property type="evidence" value="ECO:0007669"/>
    <property type="project" value="TreeGrafter"/>
</dbReference>
<evidence type="ECO:0000313" key="4">
    <source>
        <dbReference type="Proteomes" id="UP000813444"/>
    </source>
</evidence>
<feature type="region of interest" description="Disordered" evidence="1">
    <location>
        <begin position="233"/>
        <end position="264"/>
    </location>
</feature>
<dbReference type="PANTHER" id="PTHR13182">
    <property type="entry name" value="ZINC FINGER PROTEIN 622"/>
    <property type="match status" value="1"/>
</dbReference>
<dbReference type="Pfam" id="PF12756">
    <property type="entry name" value="zf-C2H2_2"/>
    <property type="match status" value="1"/>
</dbReference>
<comment type="caution">
    <text evidence="3">The sequence shown here is derived from an EMBL/GenBank/DDBJ whole genome shotgun (WGS) entry which is preliminary data.</text>
</comment>
<evidence type="ECO:0000256" key="1">
    <source>
        <dbReference type="SAM" id="MobiDB-lite"/>
    </source>
</evidence>
<keyword evidence="3" id="KW-0863">Zinc-finger</keyword>
<reference evidence="3" key="1">
    <citation type="journal article" date="2021" name="Nat. Commun.">
        <title>Genetic determinants of endophytism in the Arabidopsis root mycobiome.</title>
        <authorList>
            <person name="Mesny F."/>
            <person name="Miyauchi S."/>
            <person name="Thiergart T."/>
            <person name="Pickel B."/>
            <person name="Atanasova L."/>
            <person name="Karlsson M."/>
            <person name="Huettel B."/>
            <person name="Barry K.W."/>
            <person name="Haridas S."/>
            <person name="Chen C."/>
            <person name="Bauer D."/>
            <person name="Andreopoulos W."/>
            <person name="Pangilinan J."/>
            <person name="LaButti K."/>
            <person name="Riley R."/>
            <person name="Lipzen A."/>
            <person name="Clum A."/>
            <person name="Drula E."/>
            <person name="Henrissat B."/>
            <person name="Kohler A."/>
            <person name="Grigoriev I.V."/>
            <person name="Martin F.M."/>
            <person name="Hacquard S."/>
        </authorList>
    </citation>
    <scope>NUCLEOTIDE SEQUENCE</scope>
    <source>
        <strain evidence="3">MPI-CAGE-CH-0235</strain>
    </source>
</reference>
<dbReference type="PROSITE" id="PS00028">
    <property type="entry name" value="ZINC_FINGER_C2H2_1"/>
    <property type="match status" value="1"/>
</dbReference>
<feature type="region of interest" description="Disordered" evidence="1">
    <location>
        <begin position="200"/>
        <end position="219"/>
    </location>
</feature>
<feature type="compositionally biased region" description="Polar residues" evidence="1">
    <location>
        <begin position="200"/>
        <end position="209"/>
    </location>
</feature>
<dbReference type="EMBL" id="JAGPNK010000021">
    <property type="protein sequence ID" value="KAH7304745.1"/>
    <property type="molecule type" value="Genomic_DNA"/>
</dbReference>
<keyword evidence="4" id="KW-1185">Reference proteome</keyword>
<dbReference type="OrthoDB" id="19329at2759"/>
<dbReference type="AlphaFoldDB" id="A0A8K0SIK5"/>
<organism evidence="3 4">
    <name type="scientific">Stachybotrys elegans</name>
    <dbReference type="NCBI Taxonomy" id="80388"/>
    <lineage>
        <taxon>Eukaryota</taxon>
        <taxon>Fungi</taxon>
        <taxon>Dikarya</taxon>
        <taxon>Ascomycota</taxon>
        <taxon>Pezizomycotina</taxon>
        <taxon>Sordariomycetes</taxon>
        <taxon>Hypocreomycetidae</taxon>
        <taxon>Hypocreales</taxon>
        <taxon>Stachybotryaceae</taxon>
        <taxon>Stachybotrys</taxon>
    </lineage>
</organism>
<evidence type="ECO:0000259" key="2">
    <source>
        <dbReference type="PROSITE" id="PS00028"/>
    </source>
</evidence>
<dbReference type="InterPro" id="IPR013087">
    <property type="entry name" value="Znf_C2H2_type"/>
</dbReference>
<dbReference type="GO" id="GO:0008270">
    <property type="term" value="F:zinc ion binding"/>
    <property type="evidence" value="ECO:0007669"/>
    <property type="project" value="UniProtKB-KW"/>
</dbReference>
<sequence length="344" mass="39033">MDSTTSPAQADAPALSQSAMLECRLCDLSFDTAEEKRQHAKSEWHVYKIRCRVAEPGTIVPPPGSSKPEQDRNVTRKILPPANDDQDEDSDSSTSSVEEVAEFVNNKCLFCTRTSQDFDENFTHMCQAHSLFIPFQTSLTVDMETLIWYLHLLIFSYRECICCGRRRRTVEAVQQHMASTGHCRFDISEEMSEFYDMESLSQQENSQFSHPDDHTLRLPSGKLLSHRSAIEQTPRAALKGKQTAASLAAPESHEDSATSDALTKKDRHDQALIAQFNRLSTSDQRSLMHLPASQQRSLLLTHKKELDKAKRAERRKRSKMDHVGNKIAVHTNYYKQEVPVYMGG</sequence>
<dbReference type="GO" id="GO:0030687">
    <property type="term" value="C:preribosome, large subunit precursor"/>
    <property type="evidence" value="ECO:0007669"/>
    <property type="project" value="TreeGrafter"/>
</dbReference>